<dbReference type="Gene3D" id="3.30.40.10">
    <property type="entry name" value="Zinc/RING finger domain, C3HC4 (zinc finger)"/>
    <property type="match status" value="2"/>
</dbReference>
<organism evidence="14 15">
    <name type="scientific">Ceratopteris richardii</name>
    <name type="common">Triangle waterfern</name>
    <dbReference type="NCBI Taxonomy" id="49495"/>
    <lineage>
        <taxon>Eukaryota</taxon>
        <taxon>Viridiplantae</taxon>
        <taxon>Streptophyta</taxon>
        <taxon>Embryophyta</taxon>
        <taxon>Tracheophyta</taxon>
        <taxon>Polypodiopsida</taxon>
        <taxon>Polypodiidae</taxon>
        <taxon>Polypodiales</taxon>
        <taxon>Pteridineae</taxon>
        <taxon>Pteridaceae</taxon>
        <taxon>Parkerioideae</taxon>
        <taxon>Ceratopteris</taxon>
    </lineage>
</organism>
<dbReference type="SMART" id="SM00184">
    <property type="entry name" value="RING"/>
    <property type="match status" value="2"/>
</dbReference>
<dbReference type="GO" id="GO:0004842">
    <property type="term" value="F:ubiquitin-protein transferase activity"/>
    <property type="evidence" value="ECO:0007669"/>
    <property type="project" value="TreeGrafter"/>
</dbReference>
<evidence type="ECO:0000256" key="7">
    <source>
        <dbReference type="ARBA" id="ARBA00023204"/>
    </source>
</evidence>
<gene>
    <name evidence="14" type="ORF">KP509_19G066200</name>
</gene>
<feature type="region of interest" description="Disordered" evidence="10">
    <location>
        <begin position="576"/>
        <end position="599"/>
    </location>
</feature>
<dbReference type="OrthoDB" id="2384350at2759"/>
<feature type="region of interest" description="Disordered" evidence="10">
    <location>
        <begin position="181"/>
        <end position="276"/>
    </location>
</feature>
<dbReference type="InterPro" id="IPR001965">
    <property type="entry name" value="Znf_PHD"/>
</dbReference>
<proteinExistence type="predicted"/>
<reference evidence="14" key="1">
    <citation type="submission" date="2021-08" db="EMBL/GenBank/DDBJ databases">
        <title>WGS assembly of Ceratopteris richardii.</title>
        <authorList>
            <person name="Marchant D.B."/>
            <person name="Chen G."/>
            <person name="Jenkins J."/>
            <person name="Shu S."/>
            <person name="Leebens-Mack J."/>
            <person name="Grimwood J."/>
            <person name="Schmutz J."/>
            <person name="Soltis P."/>
            <person name="Soltis D."/>
            <person name="Chen Z.-H."/>
        </authorList>
    </citation>
    <scope>NUCLEOTIDE SEQUENCE</scope>
    <source>
        <strain evidence="14">Whitten #5841</strain>
        <tissue evidence="14">Leaf</tissue>
    </source>
</reference>
<dbReference type="GO" id="GO:0005634">
    <property type="term" value="C:nucleus"/>
    <property type="evidence" value="ECO:0007669"/>
    <property type="project" value="UniProtKB-SubCell"/>
</dbReference>
<name>A0A8T2SMT2_CERRI</name>
<evidence type="ECO:0000256" key="10">
    <source>
        <dbReference type="SAM" id="MobiDB-lite"/>
    </source>
</evidence>
<dbReference type="PROSITE" id="PS50172">
    <property type="entry name" value="BRCT"/>
    <property type="match status" value="2"/>
</dbReference>
<comment type="caution">
    <text evidence="14">The sequence shown here is derived from an EMBL/GenBank/DDBJ whole genome shotgun (WGS) entry which is preliminary data.</text>
</comment>
<accession>A0A8T2SMT2</accession>
<dbReference type="InterPro" id="IPR036420">
    <property type="entry name" value="BRCT_dom_sf"/>
</dbReference>
<dbReference type="FunFam" id="3.40.50.10190:FF:000006">
    <property type="entry name" value="Breast cancer type 1 susceptibility protein homolog"/>
    <property type="match status" value="1"/>
</dbReference>
<feature type="compositionally biased region" description="Polar residues" evidence="10">
    <location>
        <begin position="212"/>
        <end position="226"/>
    </location>
</feature>
<dbReference type="PANTHER" id="PTHR13763">
    <property type="entry name" value="BREAST CANCER TYPE 1 SUSCEPTIBILITY PROTEIN BRCA1"/>
    <property type="match status" value="1"/>
</dbReference>
<evidence type="ECO:0000313" key="15">
    <source>
        <dbReference type="Proteomes" id="UP000825935"/>
    </source>
</evidence>
<evidence type="ECO:0000313" key="14">
    <source>
        <dbReference type="EMBL" id="KAH7352841.1"/>
    </source>
</evidence>
<keyword evidence="2" id="KW-0479">Metal-binding</keyword>
<dbReference type="GO" id="GO:0045944">
    <property type="term" value="P:positive regulation of transcription by RNA polymerase II"/>
    <property type="evidence" value="ECO:0007669"/>
    <property type="project" value="TreeGrafter"/>
</dbReference>
<keyword evidence="4" id="KW-0227">DNA damage</keyword>
<evidence type="ECO:0000256" key="8">
    <source>
        <dbReference type="ARBA" id="ARBA00023242"/>
    </source>
</evidence>
<dbReference type="OMA" id="VSKKRGC"/>
<feature type="domain" description="PHD-type" evidence="13">
    <location>
        <begin position="608"/>
        <end position="727"/>
    </location>
</feature>
<dbReference type="InterPro" id="IPR013083">
    <property type="entry name" value="Znf_RING/FYVE/PHD"/>
</dbReference>
<evidence type="ECO:0000259" key="11">
    <source>
        <dbReference type="PROSITE" id="PS50089"/>
    </source>
</evidence>
<dbReference type="InterPro" id="IPR001357">
    <property type="entry name" value="BRCT_dom"/>
</dbReference>
<dbReference type="SUPFAM" id="SSF52113">
    <property type="entry name" value="BRCT domain"/>
    <property type="match status" value="2"/>
</dbReference>
<feature type="compositionally biased region" description="Polar residues" evidence="10">
    <location>
        <begin position="181"/>
        <end position="193"/>
    </location>
</feature>
<dbReference type="GO" id="GO:0000724">
    <property type="term" value="P:double-strand break repair via homologous recombination"/>
    <property type="evidence" value="ECO:0007669"/>
    <property type="project" value="TreeGrafter"/>
</dbReference>
<dbReference type="Proteomes" id="UP000825935">
    <property type="component" value="Chromosome 19"/>
</dbReference>
<dbReference type="PROSITE" id="PS00518">
    <property type="entry name" value="ZF_RING_1"/>
    <property type="match status" value="1"/>
</dbReference>
<evidence type="ECO:0000256" key="4">
    <source>
        <dbReference type="ARBA" id="ARBA00022763"/>
    </source>
</evidence>
<dbReference type="InterPro" id="IPR031099">
    <property type="entry name" value="BRCA1-associated"/>
</dbReference>
<evidence type="ECO:0000259" key="12">
    <source>
        <dbReference type="PROSITE" id="PS50172"/>
    </source>
</evidence>
<dbReference type="PROSITE" id="PS50089">
    <property type="entry name" value="ZF_RING_2"/>
    <property type="match status" value="1"/>
</dbReference>
<dbReference type="InterPro" id="IPR034732">
    <property type="entry name" value="EPHD"/>
</dbReference>
<dbReference type="PANTHER" id="PTHR13763:SF0">
    <property type="entry name" value="BREAST CANCER TYPE 1 SUSCEPTIBILITY PROTEIN"/>
    <property type="match status" value="1"/>
</dbReference>
<evidence type="ECO:0000256" key="5">
    <source>
        <dbReference type="ARBA" id="ARBA00022771"/>
    </source>
</evidence>
<dbReference type="PROSITE" id="PS51805">
    <property type="entry name" value="EPHD"/>
    <property type="match status" value="1"/>
</dbReference>
<dbReference type="Pfam" id="PF00533">
    <property type="entry name" value="BRCT"/>
    <property type="match status" value="1"/>
</dbReference>
<comment type="subcellular location">
    <subcellularLocation>
        <location evidence="1">Nucleus</location>
    </subcellularLocation>
</comment>
<protein>
    <submittedName>
        <fullName evidence="14">Uncharacterized protein</fullName>
    </submittedName>
</protein>
<dbReference type="InterPro" id="IPR017907">
    <property type="entry name" value="Znf_RING_CS"/>
</dbReference>
<feature type="domain" description="BRCT" evidence="12">
    <location>
        <begin position="790"/>
        <end position="864"/>
    </location>
</feature>
<evidence type="ECO:0000256" key="1">
    <source>
        <dbReference type="ARBA" id="ARBA00004123"/>
    </source>
</evidence>
<evidence type="ECO:0000256" key="9">
    <source>
        <dbReference type="PROSITE-ProRule" id="PRU00175"/>
    </source>
</evidence>
<dbReference type="Pfam" id="PF13923">
    <property type="entry name" value="zf-C3HC4_2"/>
    <property type="match status" value="1"/>
</dbReference>
<feature type="compositionally biased region" description="Basic residues" evidence="10">
    <location>
        <begin position="576"/>
        <end position="585"/>
    </location>
</feature>
<evidence type="ECO:0000256" key="3">
    <source>
        <dbReference type="ARBA" id="ARBA00022737"/>
    </source>
</evidence>
<keyword evidence="3" id="KW-0677">Repeat</keyword>
<dbReference type="GO" id="GO:0008270">
    <property type="term" value="F:zinc ion binding"/>
    <property type="evidence" value="ECO:0007669"/>
    <property type="project" value="UniProtKB-KW"/>
</dbReference>
<feature type="domain" description="RING-type" evidence="11">
    <location>
        <begin position="77"/>
        <end position="115"/>
    </location>
</feature>
<sequence>MLRFCISHFLKHLASATSDNFHSFKSLALPTFLLLRVSTAIFYVHPSLAILCSRKTSMALITSDTKQLDQLGCELKCPICLSLFKEAISLTCNHAFCRSCILQSLRGSSVCPVCKVHTTRREVRAAPQMDNLVSIFISMGNAACVDIMLSQSIPYIDKSGKLAASERTALSDITNHQVSGQKFKQNSKCSDSTFKGPIPAKKRVQVPEPCSTGGQFQDNRNSTNTGRGLCREEPHTNRKGSSTELGSKEHSDSSPIRTSKKRKSQDFASYKPSDESIRDVTNEKEILVNKSLEQDFNSSGPIISRGGKETGDVQRPFNQPLLSHAVKHGSAIINNGNGNGEQTVYPSFWLRDHVFKGTDVRLAQSTQTQYTAMPSFSDLNCNNGENDHDTTTKEVLSGIRASQSCSYDSDDFDWTQLPCSPEIVCSPEKMQMTQDDVRSNLPYESVQPIDPAELVFEERNLDDSLIQDASFRFNPCAPKVDTPVQENTHVYSEGMEDGGDLCRAESGVHQLSSNYSSDYREFQKEASEQEDIIREVSDCSQENDAQPLPKALPLEEIQPFKSGSVRIKKSRRAKKFGKSRIKKHADAKGNTQSSERCRGTEDSLNSYVPMCVFCKSPNCTKITGSMMHYKRDGVPVKGSEFKIRDIHVHQHCAEWAPNVYFVKDQAKNLHAEALRGFQIKCKSCSKKGAALGCSFKRCRKSYHYPCARALSCKWDEEHFIMLCPEHRAENFPVSKMCQRRSRISISSSTTNLVNEQSALTGRSKWTSTRWTSTQSSKWVLCGSSLDAKGKTKLAAFSRVTGATLLKTWSPNVTHLIAGVDGQGAARRTMKYLMAILDGKWIVKSEWMTACLEAGNPVNEELYEITIDIHGTIGGPKQGRLLTIHKAPKLLSKLQFYFMPDFYPSYKGDLQALVMAGGGAILHRKPVFLETEKEQCTLIVYNNEDSSSVQDAVTSRKQEAENLAVSVGASVVPQQWILDSLASSVMLPK</sequence>
<keyword evidence="5 9" id="KW-0863">Zinc-finger</keyword>
<dbReference type="SMART" id="SM00249">
    <property type="entry name" value="PHD"/>
    <property type="match status" value="1"/>
</dbReference>
<evidence type="ECO:0000259" key="13">
    <source>
        <dbReference type="PROSITE" id="PS51805"/>
    </source>
</evidence>
<dbReference type="Gene3D" id="3.40.50.10190">
    <property type="entry name" value="BRCT domain"/>
    <property type="match status" value="2"/>
</dbReference>
<dbReference type="Pfam" id="PF13771">
    <property type="entry name" value="zf-HC5HC2H"/>
    <property type="match status" value="1"/>
</dbReference>
<keyword evidence="15" id="KW-1185">Reference proteome</keyword>
<dbReference type="SMART" id="SM00292">
    <property type="entry name" value="BRCT"/>
    <property type="match status" value="2"/>
</dbReference>
<keyword evidence="7" id="KW-0234">DNA repair</keyword>
<dbReference type="EMBL" id="CM035424">
    <property type="protein sequence ID" value="KAH7352841.1"/>
    <property type="molecule type" value="Genomic_DNA"/>
</dbReference>
<keyword evidence="8" id="KW-0539">Nucleus</keyword>
<evidence type="ECO:0000256" key="2">
    <source>
        <dbReference type="ARBA" id="ARBA00022723"/>
    </source>
</evidence>
<dbReference type="CDD" id="cd17734">
    <property type="entry name" value="BRCT_Bard1_rpt1"/>
    <property type="match status" value="1"/>
</dbReference>
<dbReference type="AlphaFoldDB" id="A0A8T2SMT2"/>
<dbReference type="SUPFAM" id="SSF57850">
    <property type="entry name" value="RING/U-box"/>
    <property type="match status" value="1"/>
</dbReference>
<keyword evidence="6" id="KW-0862">Zinc</keyword>
<evidence type="ECO:0000256" key="6">
    <source>
        <dbReference type="ARBA" id="ARBA00022833"/>
    </source>
</evidence>
<dbReference type="InterPro" id="IPR001841">
    <property type="entry name" value="Znf_RING"/>
</dbReference>
<feature type="domain" description="BRCT" evidence="12">
    <location>
        <begin position="885"/>
        <end position="988"/>
    </location>
</feature>